<name>A0A0N4VHG3_ENTVE</name>
<keyword evidence="2" id="KW-1185">Reference proteome</keyword>
<gene>
    <name evidence="1" type="ORF">EVEC_LOCUS9608</name>
</gene>
<dbReference type="Proteomes" id="UP000274131">
    <property type="component" value="Unassembled WGS sequence"/>
</dbReference>
<reference evidence="3" key="1">
    <citation type="submission" date="2017-02" db="UniProtKB">
        <authorList>
            <consortium name="WormBaseParasite"/>
        </authorList>
    </citation>
    <scope>IDENTIFICATION</scope>
</reference>
<proteinExistence type="predicted"/>
<organism evidence="3">
    <name type="scientific">Enterobius vermicularis</name>
    <name type="common">Human pinworm</name>
    <dbReference type="NCBI Taxonomy" id="51028"/>
    <lineage>
        <taxon>Eukaryota</taxon>
        <taxon>Metazoa</taxon>
        <taxon>Ecdysozoa</taxon>
        <taxon>Nematoda</taxon>
        <taxon>Chromadorea</taxon>
        <taxon>Rhabditida</taxon>
        <taxon>Spirurina</taxon>
        <taxon>Oxyuridomorpha</taxon>
        <taxon>Oxyuroidea</taxon>
        <taxon>Oxyuridae</taxon>
        <taxon>Enterobius</taxon>
    </lineage>
</organism>
<sequence length="85" mass="9317">YVICAGVVIGALFIFCVLTGTLYSKPPPAKRCTYGTYNIASGYAGQTTGTYEKPGLYSQYEQPVSYSAYDQPGFYSAYEQPGSYY</sequence>
<evidence type="ECO:0000313" key="2">
    <source>
        <dbReference type="Proteomes" id="UP000274131"/>
    </source>
</evidence>
<reference evidence="1 2" key="2">
    <citation type="submission" date="2018-10" db="EMBL/GenBank/DDBJ databases">
        <authorList>
            <consortium name="Pathogen Informatics"/>
        </authorList>
    </citation>
    <scope>NUCLEOTIDE SEQUENCE [LARGE SCALE GENOMIC DNA]</scope>
</reference>
<evidence type="ECO:0000313" key="1">
    <source>
        <dbReference type="EMBL" id="VDD94857.1"/>
    </source>
</evidence>
<protein>
    <submittedName>
        <fullName evidence="3">Secreted protein</fullName>
    </submittedName>
</protein>
<dbReference type="AlphaFoldDB" id="A0A0N4VHG3"/>
<dbReference type="WBParaSite" id="EVEC_0001026401-mRNA-1">
    <property type="protein sequence ID" value="EVEC_0001026401-mRNA-1"/>
    <property type="gene ID" value="EVEC_0001026401"/>
</dbReference>
<evidence type="ECO:0000313" key="3">
    <source>
        <dbReference type="WBParaSite" id="EVEC_0001026401-mRNA-1"/>
    </source>
</evidence>
<dbReference type="EMBL" id="UXUI01010169">
    <property type="protein sequence ID" value="VDD94857.1"/>
    <property type="molecule type" value="Genomic_DNA"/>
</dbReference>
<accession>A0A0N4VHG3</accession>